<keyword evidence="4" id="KW-1185">Reference proteome</keyword>
<dbReference type="InterPro" id="IPR011444">
    <property type="entry name" value="DUF1549"/>
</dbReference>
<evidence type="ECO:0000259" key="2">
    <source>
        <dbReference type="Pfam" id="PF07587"/>
    </source>
</evidence>
<organism evidence="3 4">
    <name type="scientific">Crateriforma conspicua</name>
    <dbReference type="NCBI Taxonomy" id="2527996"/>
    <lineage>
        <taxon>Bacteria</taxon>
        <taxon>Pseudomonadati</taxon>
        <taxon>Planctomycetota</taxon>
        <taxon>Planctomycetia</taxon>
        <taxon>Planctomycetales</taxon>
        <taxon>Planctomycetaceae</taxon>
        <taxon>Crateriforma</taxon>
    </lineage>
</organism>
<evidence type="ECO:0008006" key="5">
    <source>
        <dbReference type="Google" id="ProtNLM"/>
    </source>
</evidence>
<dbReference type="Gene3D" id="2.60.40.1080">
    <property type="match status" value="1"/>
</dbReference>
<dbReference type="EMBL" id="SJPL01000001">
    <property type="protein sequence ID" value="TWT69303.1"/>
    <property type="molecule type" value="Genomic_DNA"/>
</dbReference>
<evidence type="ECO:0000259" key="1">
    <source>
        <dbReference type="Pfam" id="PF07583"/>
    </source>
</evidence>
<comment type="caution">
    <text evidence="3">The sequence shown here is derived from an EMBL/GenBank/DDBJ whole genome shotgun (WGS) entry which is preliminary data.</text>
</comment>
<protein>
    <recommendedName>
        <fullName evidence="5">Bacterial Ig-like domain (Group 2)</fullName>
    </recommendedName>
</protein>
<proteinExistence type="predicted"/>
<dbReference type="Pfam" id="PF07587">
    <property type="entry name" value="PSD1"/>
    <property type="match status" value="1"/>
</dbReference>
<dbReference type="PANTHER" id="PTHR35889:SF3">
    <property type="entry name" value="F-BOX DOMAIN-CONTAINING PROTEIN"/>
    <property type="match status" value="1"/>
</dbReference>
<feature type="domain" description="DUF1549" evidence="1">
    <location>
        <begin position="239"/>
        <end position="421"/>
    </location>
</feature>
<gene>
    <name evidence="3" type="ORF">Pan14r_15880</name>
</gene>
<reference evidence="3 4" key="1">
    <citation type="submission" date="2019-02" db="EMBL/GenBank/DDBJ databases">
        <title>Deep-cultivation of Planctomycetes and their phenomic and genomic characterization uncovers novel biology.</title>
        <authorList>
            <person name="Wiegand S."/>
            <person name="Jogler M."/>
            <person name="Boedeker C."/>
            <person name="Pinto D."/>
            <person name="Vollmers J."/>
            <person name="Rivas-Marin E."/>
            <person name="Kohn T."/>
            <person name="Peeters S.H."/>
            <person name="Heuer A."/>
            <person name="Rast P."/>
            <person name="Oberbeckmann S."/>
            <person name="Bunk B."/>
            <person name="Jeske O."/>
            <person name="Meyerdierks A."/>
            <person name="Storesund J.E."/>
            <person name="Kallscheuer N."/>
            <person name="Luecker S."/>
            <person name="Lage O.M."/>
            <person name="Pohl T."/>
            <person name="Merkel B.J."/>
            <person name="Hornburger P."/>
            <person name="Mueller R.-W."/>
            <person name="Bruemmer F."/>
            <person name="Labrenz M."/>
            <person name="Spormann A.M."/>
            <person name="Op Den Camp H."/>
            <person name="Overmann J."/>
            <person name="Amann R."/>
            <person name="Jetten M.S.M."/>
            <person name="Mascher T."/>
            <person name="Medema M.H."/>
            <person name="Devos D.P."/>
            <person name="Kaster A.-K."/>
            <person name="Ovreas L."/>
            <person name="Rohde M."/>
            <person name="Galperin M.Y."/>
            <person name="Jogler C."/>
        </authorList>
    </citation>
    <scope>NUCLEOTIDE SEQUENCE [LARGE SCALE GENOMIC DNA]</scope>
    <source>
        <strain evidence="3 4">Pan14r</strain>
    </source>
</reference>
<dbReference type="Pfam" id="PF07583">
    <property type="entry name" value="PSCyt2"/>
    <property type="match status" value="1"/>
</dbReference>
<dbReference type="RefSeq" id="WP_146438788.1">
    <property type="nucleotide sequence ID" value="NZ_SJPL01000001.1"/>
</dbReference>
<dbReference type="AlphaFoldDB" id="A0A5C5Y3K2"/>
<accession>A0A5C5Y3K2</accession>
<name>A0A5C5Y3K2_9PLAN</name>
<dbReference type="PANTHER" id="PTHR35889">
    <property type="entry name" value="CYCLOINULO-OLIGOSACCHARIDE FRUCTANOTRANSFERASE-RELATED"/>
    <property type="match status" value="1"/>
</dbReference>
<dbReference type="Proteomes" id="UP000317238">
    <property type="component" value="Unassembled WGS sequence"/>
</dbReference>
<dbReference type="InterPro" id="IPR022655">
    <property type="entry name" value="DUF1553"/>
</dbReference>
<dbReference type="OrthoDB" id="289126at2"/>
<feature type="domain" description="DUF1553" evidence="2">
    <location>
        <begin position="462"/>
        <end position="683"/>
    </location>
</feature>
<evidence type="ECO:0000313" key="3">
    <source>
        <dbReference type="EMBL" id="TWT69303.1"/>
    </source>
</evidence>
<evidence type="ECO:0000313" key="4">
    <source>
        <dbReference type="Proteomes" id="UP000317238"/>
    </source>
</evidence>
<sequence length="714" mass="79444">MNCWIRSALALGIMVMIGARCWADDRIDFRTDVLPILTKHGCNAGACHGAALGRGNFKLSLFGSRPVDDYDAIVRQVGGRRVNGVRPENSLLLLKPTEQLAHGGELRFDVDSDAAQTITRWIAAGARFESDRRLVDVSVHPPQVTVGAVGQSIPLKAIAQFSDGTTRDVTAYTILAPDDAAALSVQDDGGSVQVLRPGSHVLVARYINRVQPIQIRAPIGDAALEVESDEQSDESIGMIDRSVNQMLVDLRLPASPKTDDEAFLRRVTLDLTGRLPTLQQRRAFQDDRRNDKRKRWIDRLLESEAFSRYWTSRLAEWFRVRSQNNDQKATEAYRDWLYRSIQDRVGFDDLVQQMLTATGDTHQVGPANFYRTAPGGRPTAELVSEVFMGSRMRCANCHDHPLDRWTQDDYHGLAAIFATVQSGPVVRLDSTATTTHPVTLQPAVPQIPGGRRLATDQPMVQTFSRWLVDDGNPYFAKAAVNRMWKHMMGRGLVDAVDDFRQTNPASHPELLQHLADDFVANGYQIRKTLHLIANSDAYQRDSVANSQNQHDDRFYSHALRRPLSPSVLADAISDVIGIADDYSAWGEIDRAIDLVDGAVQVPSLAVLGRCDPKAICTPDDGTSTGMSTMLHLFNGELLNDRIDATRGRLRACRDANMTAMQTVEQIYAAALCREPMENEKAFWVTHLDQADDQAAFLEDVMWAMVSSREFATNH</sequence>